<dbReference type="GO" id="GO:0008276">
    <property type="term" value="F:protein methyltransferase activity"/>
    <property type="evidence" value="ECO:0007669"/>
    <property type="project" value="InterPro"/>
</dbReference>
<evidence type="ECO:0000256" key="1">
    <source>
        <dbReference type="ARBA" id="ARBA00022603"/>
    </source>
</evidence>
<reference evidence="4" key="1">
    <citation type="submission" date="2025-08" db="UniProtKB">
        <authorList>
            <consortium name="Ensembl"/>
        </authorList>
    </citation>
    <scope>IDENTIFICATION</scope>
</reference>
<proteinExistence type="predicted"/>
<dbReference type="GO" id="GO:0060218">
    <property type="term" value="P:hematopoietic stem cell differentiation"/>
    <property type="evidence" value="ECO:0007669"/>
    <property type="project" value="Ensembl"/>
</dbReference>
<keyword evidence="1" id="KW-0489">Methyltransferase</keyword>
<dbReference type="GeneTree" id="ENSGT00510000048539"/>
<name>A0A3Q2YSN4_HIPCM</name>
<evidence type="ECO:0000313" key="5">
    <source>
        <dbReference type="Proteomes" id="UP000264820"/>
    </source>
</evidence>
<evidence type="ECO:0000256" key="3">
    <source>
        <dbReference type="SAM" id="MobiDB-lite"/>
    </source>
</evidence>
<dbReference type="InterPro" id="IPR038899">
    <property type="entry name" value="METTL22"/>
</dbReference>
<dbReference type="Gene3D" id="3.40.50.150">
    <property type="entry name" value="Vaccinia Virus protein VP39"/>
    <property type="match status" value="1"/>
</dbReference>
<evidence type="ECO:0000256" key="2">
    <source>
        <dbReference type="ARBA" id="ARBA00022691"/>
    </source>
</evidence>
<feature type="compositionally biased region" description="Basic and acidic residues" evidence="3">
    <location>
        <begin position="49"/>
        <end position="82"/>
    </location>
</feature>
<dbReference type="AlphaFoldDB" id="A0A3Q2YSN4"/>
<dbReference type="GO" id="GO:0032259">
    <property type="term" value="P:methylation"/>
    <property type="evidence" value="ECO:0007669"/>
    <property type="project" value="UniProtKB-KW"/>
</dbReference>
<dbReference type="InterPro" id="IPR019410">
    <property type="entry name" value="Methyltransf_16"/>
</dbReference>
<organism evidence="4 5">
    <name type="scientific">Hippocampus comes</name>
    <name type="common">Tiger tail seahorse</name>
    <dbReference type="NCBI Taxonomy" id="109280"/>
    <lineage>
        <taxon>Eukaryota</taxon>
        <taxon>Metazoa</taxon>
        <taxon>Chordata</taxon>
        <taxon>Craniata</taxon>
        <taxon>Vertebrata</taxon>
        <taxon>Euteleostomi</taxon>
        <taxon>Actinopterygii</taxon>
        <taxon>Neopterygii</taxon>
        <taxon>Teleostei</taxon>
        <taxon>Neoteleostei</taxon>
        <taxon>Acanthomorphata</taxon>
        <taxon>Syngnathiaria</taxon>
        <taxon>Syngnathiformes</taxon>
        <taxon>Syngnathoidei</taxon>
        <taxon>Syngnathidae</taxon>
        <taxon>Hippocampus</taxon>
    </lineage>
</organism>
<dbReference type="InterPro" id="IPR029063">
    <property type="entry name" value="SAM-dependent_MTases_sf"/>
</dbReference>
<dbReference type="PANTHER" id="PTHR23108">
    <property type="entry name" value="METHYLTRANSFERASE-RELATED"/>
    <property type="match status" value="1"/>
</dbReference>
<dbReference type="Proteomes" id="UP000264820">
    <property type="component" value="Unplaced"/>
</dbReference>
<reference evidence="4" key="2">
    <citation type="submission" date="2025-09" db="UniProtKB">
        <authorList>
            <consortium name="Ensembl"/>
        </authorList>
    </citation>
    <scope>IDENTIFICATION</scope>
</reference>
<dbReference type="Ensembl" id="ENSHCOT00000002944.1">
    <property type="protein sequence ID" value="ENSHCOP00000021707.1"/>
    <property type="gene ID" value="ENSHCOG00000008759.1"/>
</dbReference>
<dbReference type="GO" id="GO:0005634">
    <property type="term" value="C:nucleus"/>
    <property type="evidence" value="ECO:0007669"/>
    <property type="project" value="TreeGrafter"/>
</dbReference>
<sequence length="331" mass="37868">MNQIVFQHDSVLSDVHMFLPNARHRMTRLNNVGQPVFISKFKFLSNAEKQGRNDEAKRENSDSETHLPRAKDDEEGSDRNEEPALDEDGDLDVKCIKAPFFFSSRQVWRGALVLADFILSKPLMFKGATVVELGAGSGLTSIIMATLAKRVYCTDVGEDLLGMCQRNITLNEHMIERAGEEFAKSQFTYDPDVEFSWTEEEVADIHDNASIILAADVCYDDELTDGFFRTLYRLCNNFAHACNIFISIEKRFNFTLRQMDVSCDAYNHFQHCLSQLEDVEDGQCSYAVEQLPCTFPQFLQYERIDHLELWKVTAKRVPFDQAQPRSEQATS</sequence>
<accession>A0A3Q2YSN4</accession>
<dbReference type="Pfam" id="PF10294">
    <property type="entry name" value="Methyltransf_16"/>
    <property type="match status" value="1"/>
</dbReference>
<keyword evidence="5" id="KW-1185">Reference proteome</keyword>
<dbReference type="PANTHER" id="PTHR23108:SF0">
    <property type="entry name" value="METHYLTRANSFERASE-LIKE PROTEIN 22"/>
    <property type="match status" value="1"/>
</dbReference>
<protein>
    <submittedName>
        <fullName evidence="4">Methyltransferase 22, Kin17 lysine</fullName>
    </submittedName>
</protein>
<dbReference type="STRING" id="109280.ENSHCOP00000021707"/>
<evidence type="ECO:0000313" key="4">
    <source>
        <dbReference type="Ensembl" id="ENSHCOP00000021707.1"/>
    </source>
</evidence>
<keyword evidence="2" id="KW-0949">S-adenosyl-L-methionine</keyword>
<feature type="region of interest" description="Disordered" evidence="3">
    <location>
        <begin position="49"/>
        <end position="86"/>
    </location>
</feature>
<keyword evidence="1" id="KW-0808">Transferase</keyword>
<dbReference type="SUPFAM" id="SSF53335">
    <property type="entry name" value="S-adenosyl-L-methionine-dependent methyltransferases"/>
    <property type="match status" value="1"/>
</dbReference>
<dbReference type="OMA" id="AYERIQQ"/>